<dbReference type="InterPro" id="IPR013126">
    <property type="entry name" value="Hsp_70_fam"/>
</dbReference>
<dbReference type="Gene3D" id="3.30.420.40">
    <property type="match status" value="2"/>
</dbReference>
<evidence type="ECO:0000313" key="4">
    <source>
        <dbReference type="Proteomes" id="UP000800093"/>
    </source>
</evidence>
<dbReference type="PANTHER" id="PTHR14187:SF5">
    <property type="entry name" value="HEAT SHOCK 70 KDA PROTEIN 12A"/>
    <property type="match status" value="1"/>
</dbReference>
<evidence type="ECO:0000256" key="1">
    <source>
        <dbReference type="ARBA" id="ARBA00022741"/>
    </source>
</evidence>
<dbReference type="OrthoDB" id="2963168at2759"/>
<dbReference type="CDD" id="cd10170">
    <property type="entry name" value="ASKHA_NBD_HSP70"/>
    <property type="match status" value="1"/>
</dbReference>
<keyword evidence="4" id="KW-1185">Reference proteome</keyword>
<comment type="caution">
    <text evidence="3">The sequence shown here is derived from an EMBL/GenBank/DDBJ whole genome shotgun (WGS) entry which is preliminary data.</text>
</comment>
<dbReference type="Proteomes" id="UP000800093">
    <property type="component" value="Unassembled WGS sequence"/>
</dbReference>
<accession>A0A9P4K1V7</accession>
<gene>
    <name evidence="3" type="ORF">CC78DRAFT_547542</name>
</gene>
<dbReference type="Pfam" id="PF00012">
    <property type="entry name" value="HSP70"/>
    <property type="match status" value="1"/>
</dbReference>
<dbReference type="Gene3D" id="3.90.640.10">
    <property type="entry name" value="Actin, Chain A, domain 4"/>
    <property type="match status" value="1"/>
</dbReference>
<dbReference type="AlphaFoldDB" id="A0A9P4K1V7"/>
<dbReference type="EMBL" id="ML986682">
    <property type="protein sequence ID" value="KAF2260391.1"/>
    <property type="molecule type" value="Genomic_DNA"/>
</dbReference>
<dbReference type="GO" id="GO:0140662">
    <property type="term" value="F:ATP-dependent protein folding chaperone"/>
    <property type="evidence" value="ECO:0007669"/>
    <property type="project" value="InterPro"/>
</dbReference>
<dbReference type="PANTHER" id="PTHR14187">
    <property type="entry name" value="ALPHA KINASE/ELONGATION FACTOR 2 KINASE"/>
    <property type="match status" value="1"/>
</dbReference>
<reference evidence="4" key="1">
    <citation type="journal article" date="2020" name="Stud. Mycol.">
        <title>101 Dothideomycetes genomes: A test case for predicting lifestyles and emergence of pathogens.</title>
        <authorList>
            <person name="Haridas S."/>
            <person name="Albert R."/>
            <person name="Binder M."/>
            <person name="Bloem J."/>
            <person name="LaButti K."/>
            <person name="Salamov A."/>
            <person name="Andreopoulos B."/>
            <person name="Baker S."/>
            <person name="Barry K."/>
            <person name="Bills G."/>
            <person name="Bluhm B."/>
            <person name="Cannon C."/>
            <person name="Castanera R."/>
            <person name="Culley D."/>
            <person name="Daum C."/>
            <person name="Ezra D."/>
            <person name="Gonzalez J."/>
            <person name="Henrissat B."/>
            <person name="Kuo A."/>
            <person name="Liang C."/>
            <person name="Lipzen A."/>
            <person name="Lutzoni F."/>
            <person name="Magnuson J."/>
            <person name="Mondo S."/>
            <person name="Nolan M."/>
            <person name="Ohm R."/>
            <person name="Pangilinan J."/>
            <person name="Park H.-J."/>
            <person name="Ramirez L."/>
            <person name="Alfaro M."/>
            <person name="Sun H."/>
            <person name="Tritt A."/>
            <person name="Yoshinaga Y."/>
            <person name="Zwiers L.-H."/>
            <person name="Turgeon B."/>
            <person name="Goodwin S."/>
            <person name="Spatafora J."/>
            <person name="Crous P."/>
            <person name="Grigoriev I."/>
        </authorList>
    </citation>
    <scope>NUCLEOTIDE SEQUENCE [LARGE SCALE GENOMIC DNA]</scope>
    <source>
        <strain evidence="4">CBS 304.66</strain>
    </source>
</reference>
<dbReference type="GO" id="GO:0005524">
    <property type="term" value="F:ATP binding"/>
    <property type="evidence" value="ECO:0007669"/>
    <property type="project" value="UniProtKB-KW"/>
</dbReference>
<keyword evidence="1" id="KW-0547">Nucleotide-binding</keyword>
<evidence type="ECO:0000313" key="3">
    <source>
        <dbReference type="EMBL" id="KAF2260391.1"/>
    </source>
</evidence>
<proteinExistence type="predicted"/>
<dbReference type="InterPro" id="IPR043129">
    <property type="entry name" value="ATPase_NBD"/>
</dbReference>
<dbReference type="SUPFAM" id="SSF53067">
    <property type="entry name" value="Actin-like ATPase domain"/>
    <property type="match status" value="2"/>
</dbReference>
<organism evidence="3 4">
    <name type="scientific">Lojkania enalia</name>
    <dbReference type="NCBI Taxonomy" id="147567"/>
    <lineage>
        <taxon>Eukaryota</taxon>
        <taxon>Fungi</taxon>
        <taxon>Dikarya</taxon>
        <taxon>Ascomycota</taxon>
        <taxon>Pezizomycotina</taxon>
        <taxon>Dothideomycetes</taxon>
        <taxon>Pleosporomycetidae</taxon>
        <taxon>Pleosporales</taxon>
        <taxon>Pleosporales incertae sedis</taxon>
        <taxon>Lojkania</taxon>
    </lineage>
</organism>
<keyword evidence="2" id="KW-0067">ATP-binding</keyword>
<evidence type="ECO:0000256" key="2">
    <source>
        <dbReference type="ARBA" id="ARBA00022840"/>
    </source>
</evidence>
<sequence length="572" mass="63912">MLQLQPQLTGIQGQLTQLSHGQRHTKLAQSSEIVVEATFAANGIQPSDSNVIKTWPENGTTDEKVPTVSQYPNETEYLWGFSVDNDQPRHEWFKLLLEPNEIGSKSHLATRYPTLLAAPDDNRSCQTLVTDYLRALHNHTMETIQSHFTNGKRALGEMPKKFTISVPAMWSEKARDAMVECALEAGMGNSKMDINIVTEPEAAAIYSLRKMAHHLEVDDIFVVCDAGGGTVDLISYKVENLEACPVVREATEGSGKTCGSSFLNRIFAMHMKDQFANNRQSGWTNDNLGDVIEDFEKVKRNFSAAQPHKKYTVKVNGLQDPRIQSNKLYLSVEDLKPVFDPVINEIVGLVQGQIRATNSRAKAVLLVGGFGQNKYLKHRIETAVGKDVEVLDSVSPRTAVVEGALLSGLMGILDESSNEEGITKLTSRYARKHYGTICMEEWRELDGPMRKVQSPNGPPLVKGQEVLTSVPKLVPYQFKRAMAKGRPKEFQVAIYSSTKQPSPRYPEDATELAILTANLSTIPERDFETVYDGDENYWKVDFSIKMTCHTAVTRYSFTHKNKEYGNIEAEYA</sequence>
<protein>
    <submittedName>
        <fullName evidence="3">Actin-like ATPase domain-containing protein</fullName>
    </submittedName>
</protein>
<name>A0A9P4K1V7_9PLEO</name>